<reference evidence="3" key="2">
    <citation type="journal article" date="2014" name="ISME J.">
        <title>Microbial stratification in low pH oxic and suboxic macroscopic growths along an acid mine drainage.</title>
        <authorList>
            <person name="Mendez-Garcia C."/>
            <person name="Mesa V."/>
            <person name="Sprenger R.R."/>
            <person name="Richter M."/>
            <person name="Diez M.S."/>
            <person name="Solano J."/>
            <person name="Bargiela R."/>
            <person name="Golyshina O.V."/>
            <person name="Manteca A."/>
            <person name="Ramos J.L."/>
            <person name="Gallego J.R."/>
            <person name="Llorente I."/>
            <person name="Martins Dos Santos V.A."/>
            <person name="Jensen O.N."/>
            <person name="Pelaez A.I."/>
            <person name="Sanchez J."/>
            <person name="Ferrer M."/>
        </authorList>
    </citation>
    <scope>NUCLEOTIDE SEQUENCE</scope>
</reference>
<feature type="non-terminal residue" evidence="3">
    <location>
        <position position="358"/>
    </location>
</feature>
<name>T1C383_9ZZZZ</name>
<gene>
    <name evidence="3" type="ORF">B1A_04024</name>
</gene>
<feature type="domain" description="Transposase IS116/IS110/IS902 C-terminal" evidence="2">
    <location>
        <begin position="212"/>
        <end position="296"/>
    </location>
</feature>
<dbReference type="GO" id="GO:0004803">
    <property type="term" value="F:transposase activity"/>
    <property type="evidence" value="ECO:0007669"/>
    <property type="project" value="InterPro"/>
</dbReference>
<sequence length="358" mass="40846">MYIGIDAHKLSESVCVTDNEGKIVEEYRMDNTEENWTAFMKKYHKDTEIAVETSTTGKYVAHLLRDNGFHLHLANSKELKLIFKSKKKTDRNDARILARLLRTGDLPESYLPTKEIDDIRTMIRYRRSLGEDITAIKNRVHAILTRNGISITASDIFGKRSLSKILESSKKMSGADNIVLTDLISQFNGINERVKKIQDQLASMGKGVEEITILMTIPGIDYYTALGIYSEIGDITRFPDPEHFSSYTGLVPRVDQSGTTAIYGHITKSGPSVLRYFLVNSVHTLIKISPTFRRIYRKLKKRIGKNRAIIAVARKLAVTIFNMLSRNQHFVDEHAFKTLCERKLKNMESRGKMAHEFK</sequence>
<dbReference type="AlphaFoldDB" id="T1C383"/>
<dbReference type="Pfam" id="PF01548">
    <property type="entry name" value="DEDD_Tnp_IS110"/>
    <property type="match status" value="1"/>
</dbReference>
<reference evidence="3" key="1">
    <citation type="submission" date="2013-08" db="EMBL/GenBank/DDBJ databases">
        <authorList>
            <person name="Mendez C."/>
            <person name="Richter M."/>
            <person name="Ferrer M."/>
            <person name="Sanchez J."/>
        </authorList>
    </citation>
    <scope>NUCLEOTIDE SEQUENCE</scope>
</reference>
<dbReference type="EMBL" id="AUZX01002927">
    <property type="protein sequence ID" value="EQD75343.1"/>
    <property type="molecule type" value="Genomic_DNA"/>
</dbReference>
<dbReference type="PANTHER" id="PTHR33055">
    <property type="entry name" value="TRANSPOSASE FOR INSERTION SEQUENCE ELEMENT IS1111A"/>
    <property type="match status" value="1"/>
</dbReference>
<comment type="caution">
    <text evidence="3">The sequence shown here is derived from an EMBL/GenBank/DDBJ whole genome shotgun (WGS) entry which is preliminary data.</text>
</comment>
<evidence type="ECO:0000259" key="2">
    <source>
        <dbReference type="Pfam" id="PF02371"/>
    </source>
</evidence>
<dbReference type="InterPro" id="IPR002525">
    <property type="entry name" value="Transp_IS110-like_N"/>
</dbReference>
<proteinExistence type="predicted"/>
<dbReference type="PANTHER" id="PTHR33055:SF13">
    <property type="entry name" value="TRANSPOSASE"/>
    <property type="match status" value="1"/>
</dbReference>
<protein>
    <submittedName>
        <fullName evidence="3">Transposase IS116/IS110/IS902 family protein</fullName>
    </submittedName>
</protein>
<dbReference type="InterPro" id="IPR003346">
    <property type="entry name" value="Transposase_20"/>
</dbReference>
<dbReference type="GO" id="GO:0006313">
    <property type="term" value="P:DNA transposition"/>
    <property type="evidence" value="ECO:0007669"/>
    <property type="project" value="InterPro"/>
</dbReference>
<feature type="domain" description="Transposase IS110-like N-terminal" evidence="1">
    <location>
        <begin position="3"/>
        <end position="146"/>
    </location>
</feature>
<evidence type="ECO:0000259" key="1">
    <source>
        <dbReference type="Pfam" id="PF01548"/>
    </source>
</evidence>
<dbReference type="NCBIfam" id="NF033542">
    <property type="entry name" value="transpos_IS110"/>
    <property type="match status" value="1"/>
</dbReference>
<organism evidence="3">
    <name type="scientific">mine drainage metagenome</name>
    <dbReference type="NCBI Taxonomy" id="410659"/>
    <lineage>
        <taxon>unclassified sequences</taxon>
        <taxon>metagenomes</taxon>
        <taxon>ecological metagenomes</taxon>
    </lineage>
</organism>
<dbReference type="GO" id="GO:0003677">
    <property type="term" value="F:DNA binding"/>
    <property type="evidence" value="ECO:0007669"/>
    <property type="project" value="InterPro"/>
</dbReference>
<accession>T1C383</accession>
<dbReference type="Pfam" id="PF02371">
    <property type="entry name" value="Transposase_20"/>
    <property type="match status" value="1"/>
</dbReference>
<evidence type="ECO:0000313" key="3">
    <source>
        <dbReference type="EMBL" id="EQD75343.1"/>
    </source>
</evidence>
<dbReference type="InterPro" id="IPR047650">
    <property type="entry name" value="Transpos_IS110"/>
</dbReference>